<feature type="domain" description="Methylamine utilisation protein MauE" evidence="9">
    <location>
        <begin position="3"/>
        <end position="128"/>
    </location>
</feature>
<dbReference type="GO" id="GO:0016020">
    <property type="term" value="C:membrane"/>
    <property type="evidence" value="ECO:0007669"/>
    <property type="project" value="UniProtKB-SubCell"/>
</dbReference>
<keyword evidence="6 8" id="KW-1133">Transmembrane helix</keyword>
<evidence type="ECO:0000259" key="9">
    <source>
        <dbReference type="Pfam" id="PF07291"/>
    </source>
</evidence>
<feature type="transmembrane region" description="Helical" evidence="8">
    <location>
        <begin position="148"/>
        <end position="168"/>
    </location>
</feature>
<evidence type="ECO:0000256" key="7">
    <source>
        <dbReference type="ARBA" id="ARBA00023136"/>
    </source>
</evidence>
<reference evidence="10 11" key="1">
    <citation type="journal article" date="2012" name="J. Bacteriol.">
        <title>Genome Sequence of Idiomarina xiamenensis Type Strain 10-D-4.</title>
        <authorList>
            <person name="Lai Q."/>
            <person name="Wang L."/>
            <person name="Wang W."/>
            <person name="Shao Z."/>
        </authorList>
    </citation>
    <scope>NUCLEOTIDE SEQUENCE [LARGE SCALE GENOMIC DNA]</scope>
    <source>
        <strain evidence="10 11">10-D-4</strain>
    </source>
</reference>
<evidence type="ECO:0000256" key="8">
    <source>
        <dbReference type="SAM" id="Phobius"/>
    </source>
</evidence>
<keyword evidence="5 8" id="KW-0812">Transmembrane</keyword>
<comment type="caution">
    <text evidence="10">The sequence shown here is derived from an EMBL/GenBank/DDBJ whole genome shotgun (WGS) entry which is preliminary data.</text>
</comment>
<dbReference type="InterPro" id="IPR009908">
    <property type="entry name" value="Methylamine_util_MauE"/>
</dbReference>
<gene>
    <name evidence="10" type="ORF">A10D4_01125</name>
</gene>
<feature type="transmembrane region" description="Helical" evidence="8">
    <location>
        <begin position="71"/>
        <end position="91"/>
    </location>
</feature>
<sequence length="186" mass="20648">MSFALFCHYLLAWVLAIAALQKCRSWRQFVANLQQLLPMPYTLAALFSALLIATEVLLAIMLWLPGAWWNFSAGLTLVLFIGFSGFIIWLLRSGRRFSCQCFGHSQQPLGKADLYRSVLLLALAIAMLSVEQAALVAFSVAASGVEQLLLISCALLWALQLIALPQWWSWFTDADAVADDKAGEHQ</sequence>
<accession>K2KIG3</accession>
<evidence type="ECO:0000256" key="1">
    <source>
        <dbReference type="ARBA" id="ARBA00003475"/>
    </source>
</evidence>
<organism evidence="10 11">
    <name type="scientific">Idiomarina xiamenensis 10-D-4</name>
    <dbReference type="NCBI Taxonomy" id="740709"/>
    <lineage>
        <taxon>Bacteria</taxon>
        <taxon>Pseudomonadati</taxon>
        <taxon>Pseudomonadota</taxon>
        <taxon>Gammaproteobacteria</taxon>
        <taxon>Alteromonadales</taxon>
        <taxon>Idiomarinaceae</taxon>
        <taxon>Idiomarina</taxon>
    </lineage>
</organism>
<evidence type="ECO:0000256" key="3">
    <source>
        <dbReference type="ARBA" id="ARBA00004856"/>
    </source>
</evidence>
<name>K2KIG3_9GAMM</name>
<protein>
    <recommendedName>
        <fullName evidence="4">Methylamine utilization protein MauE</fullName>
    </recommendedName>
</protein>
<comment type="subcellular location">
    <subcellularLocation>
        <location evidence="2">Membrane</location>
        <topology evidence="2">Multi-pass membrane protein</topology>
    </subcellularLocation>
</comment>
<feature type="transmembrane region" description="Helical" evidence="8">
    <location>
        <begin position="118"/>
        <end position="141"/>
    </location>
</feature>
<dbReference type="AlphaFoldDB" id="K2KIG3"/>
<dbReference type="RefSeq" id="WP_008487179.1">
    <property type="nucleotide sequence ID" value="NZ_AMRG01000001.1"/>
</dbReference>
<keyword evidence="7 8" id="KW-0472">Membrane</keyword>
<comment type="pathway">
    <text evidence="3">One-carbon metabolism; methylamine degradation.</text>
</comment>
<evidence type="ECO:0000256" key="4">
    <source>
        <dbReference type="ARBA" id="ARBA00019078"/>
    </source>
</evidence>
<dbReference type="Proteomes" id="UP000014115">
    <property type="component" value="Unassembled WGS sequence"/>
</dbReference>
<proteinExistence type="predicted"/>
<feature type="transmembrane region" description="Helical" evidence="8">
    <location>
        <begin position="43"/>
        <end position="64"/>
    </location>
</feature>
<keyword evidence="11" id="KW-1185">Reference proteome</keyword>
<dbReference type="Pfam" id="PF07291">
    <property type="entry name" value="MauE"/>
    <property type="match status" value="1"/>
</dbReference>
<dbReference type="PATRIC" id="fig|740709.3.peg.227"/>
<evidence type="ECO:0000256" key="2">
    <source>
        <dbReference type="ARBA" id="ARBA00004141"/>
    </source>
</evidence>
<comment type="function">
    <text evidence="1">May be specifically involved in the processing, transport, and/or maturation of the MADH beta-subunit.</text>
</comment>
<dbReference type="GO" id="GO:0030416">
    <property type="term" value="P:methylamine metabolic process"/>
    <property type="evidence" value="ECO:0007669"/>
    <property type="project" value="InterPro"/>
</dbReference>
<evidence type="ECO:0000256" key="5">
    <source>
        <dbReference type="ARBA" id="ARBA00022692"/>
    </source>
</evidence>
<evidence type="ECO:0000313" key="10">
    <source>
        <dbReference type="EMBL" id="EKE87653.1"/>
    </source>
</evidence>
<dbReference type="EMBL" id="AMRG01000001">
    <property type="protein sequence ID" value="EKE87653.1"/>
    <property type="molecule type" value="Genomic_DNA"/>
</dbReference>
<dbReference type="OrthoDB" id="3430313at2"/>
<dbReference type="STRING" id="740709.A10D4_01125"/>
<dbReference type="UniPathway" id="UPA00895"/>
<evidence type="ECO:0000256" key="6">
    <source>
        <dbReference type="ARBA" id="ARBA00022989"/>
    </source>
</evidence>
<evidence type="ECO:0000313" key="11">
    <source>
        <dbReference type="Proteomes" id="UP000014115"/>
    </source>
</evidence>